<gene>
    <name evidence="4" type="ORF">JKA74_14175</name>
</gene>
<keyword evidence="2" id="KW-0012">Acyltransferase</keyword>
<proteinExistence type="predicted"/>
<reference evidence="4" key="1">
    <citation type="submission" date="2021-01" db="EMBL/GenBank/DDBJ databases">
        <title>Marivirga aurantiaca sp. nov., isolated from intertidal surface sediments.</title>
        <authorList>
            <person name="Zhang M."/>
        </authorList>
    </citation>
    <scope>NUCLEOTIDE SEQUENCE</scope>
    <source>
        <strain evidence="4">S37H4</strain>
    </source>
</reference>
<dbReference type="GO" id="GO:0016747">
    <property type="term" value="F:acyltransferase activity, transferring groups other than amino-acyl groups"/>
    <property type="evidence" value="ECO:0007669"/>
    <property type="project" value="InterPro"/>
</dbReference>
<dbReference type="Gene3D" id="3.40.630.30">
    <property type="match status" value="1"/>
</dbReference>
<keyword evidence="5" id="KW-1185">Reference proteome</keyword>
<keyword evidence="1" id="KW-0808">Transferase</keyword>
<protein>
    <submittedName>
        <fullName evidence="4">GNAT family N-acetyltransferase</fullName>
    </submittedName>
</protein>
<evidence type="ECO:0000256" key="2">
    <source>
        <dbReference type="ARBA" id="ARBA00023315"/>
    </source>
</evidence>
<dbReference type="PROSITE" id="PS51186">
    <property type="entry name" value="GNAT"/>
    <property type="match status" value="1"/>
</dbReference>
<evidence type="ECO:0000256" key="1">
    <source>
        <dbReference type="ARBA" id="ARBA00022679"/>
    </source>
</evidence>
<dbReference type="EMBL" id="JAEQBW010000006">
    <property type="protein sequence ID" value="MBK6266188.1"/>
    <property type="molecule type" value="Genomic_DNA"/>
</dbReference>
<comment type="caution">
    <text evidence="4">The sequence shown here is derived from an EMBL/GenBank/DDBJ whole genome shotgun (WGS) entry which is preliminary data.</text>
</comment>
<dbReference type="PANTHER" id="PTHR43800">
    <property type="entry name" value="PEPTIDYL-LYSINE N-ACETYLTRANSFERASE YJAB"/>
    <property type="match status" value="1"/>
</dbReference>
<dbReference type="Pfam" id="PF13673">
    <property type="entry name" value="Acetyltransf_10"/>
    <property type="match status" value="1"/>
</dbReference>
<evidence type="ECO:0000313" key="4">
    <source>
        <dbReference type="EMBL" id="MBK6266188.1"/>
    </source>
</evidence>
<dbReference type="PANTHER" id="PTHR43800:SF1">
    <property type="entry name" value="PEPTIDYL-LYSINE N-ACETYLTRANSFERASE YJAB"/>
    <property type="match status" value="1"/>
</dbReference>
<evidence type="ECO:0000259" key="3">
    <source>
        <dbReference type="PROSITE" id="PS51186"/>
    </source>
</evidence>
<dbReference type="SUPFAM" id="SSF55729">
    <property type="entry name" value="Acyl-CoA N-acyltransferases (Nat)"/>
    <property type="match status" value="1"/>
</dbReference>
<accession>A0A935CCP0</accession>
<name>A0A935CCP0_9BACT</name>
<dbReference type="InterPro" id="IPR016181">
    <property type="entry name" value="Acyl_CoA_acyltransferase"/>
</dbReference>
<evidence type="ECO:0000313" key="5">
    <source>
        <dbReference type="Proteomes" id="UP000611723"/>
    </source>
</evidence>
<sequence>MKIQKYREEHRNSLVEVWEKSVRATHHFLKPSDIDYFKGIVKDIDFQSFQVYCSFHEEKLNGFIGVAENKIEMLFIDPHFFGKGWGKTLLKFGLEKLNATEVDVNEDNGKAVEFYSKFGFITYDRTEKDSQGKDFPILKMKLH</sequence>
<organism evidence="4 5">
    <name type="scientific">Marivirga aurantiaca</name>
    <dbReference type="NCBI Taxonomy" id="2802615"/>
    <lineage>
        <taxon>Bacteria</taxon>
        <taxon>Pseudomonadati</taxon>
        <taxon>Bacteroidota</taxon>
        <taxon>Cytophagia</taxon>
        <taxon>Cytophagales</taxon>
        <taxon>Marivirgaceae</taxon>
        <taxon>Marivirga</taxon>
    </lineage>
</organism>
<dbReference type="Proteomes" id="UP000611723">
    <property type="component" value="Unassembled WGS sequence"/>
</dbReference>
<dbReference type="InterPro" id="IPR000182">
    <property type="entry name" value="GNAT_dom"/>
</dbReference>
<dbReference type="AlphaFoldDB" id="A0A935CCP0"/>
<feature type="domain" description="N-acetyltransferase" evidence="3">
    <location>
        <begin position="1"/>
        <end position="142"/>
    </location>
</feature>
<dbReference type="CDD" id="cd04301">
    <property type="entry name" value="NAT_SF"/>
    <property type="match status" value="1"/>
</dbReference>